<dbReference type="AlphaFoldDB" id="C4J1N4"/>
<name>C4J1N4_MAIZE</name>
<dbReference type="EMBL" id="BT084731">
    <property type="protein sequence ID" value="ACR35084.1"/>
    <property type="molecule type" value="mRNA"/>
</dbReference>
<evidence type="ECO:0000313" key="1">
    <source>
        <dbReference type="EMBL" id="ACR35084.1"/>
    </source>
</evidence>
<organism evidence="1">
    <name type="scientific">Zea mays</name>
    <name type="common">Maize</name>
    <dbReference type="NCBI Taxonomy" id="4577"/>
    <lineage>
        <taxon>Eukaryota</taxon>
        <taxon>Viridiplantae</taxon>
        <taxon>Streptophyta</taxon>
        <taxon>Embryophyta</taxon>
        <taxon>Tracheophyta</taxon>
        <taxon>Spermatophyta</taxon>
        <taxon>Magnoliopsida</taxon>
        <taxon>Liliopsida</taxon>
        <taxon>Poales</taxon>
        <taxon>Poaceae</taxon>
        <taxon>PACMAD clade</taxon>
        <taxon>Panicoideae</taxon>
        <taxon>Andropogonodae</taxon>
        <taxon>Andropogoneae</taxon>
        <taxon>Tripsacinae</taxon>
        <taxon>Zea</taxon>
    </lineage>
</organism>
<reference evidence="1" key="2">
    <citation type="submission" date="2012-06" db="EMBL/GenBank/DDBJ databases">
        <authorList>
            <person name="Yu Y."/>
            <person name="Currie J."/>
            <person name="Lomeli R."/>
            <person name="Angelova A."/>
            <person name="Collura K."/>
            <person name="Wissotski M."/>
            <person name="Campos D."/>
            <person name="Kudrna D."/>
            <person name="Golser W."/>
            <person name="Ashely E."/>
            <person name="Descour A."/>
            <person name="Fernandes J."/>
            <person name="Soderlund C."/>
            <person name="Walbot V."/>
        </authorList>
    </citation>
    <scope>NUCLEOTIDE SEQUENCE</scope>
    <source>
        <strain evidence="1">B73</strain>
    </source>
</reference>
<proteinExistence type="evidence at transcript level"/>
<sequence>MASDGPYPRMSMGSLARYLPPLLPLPLSTSGFSCPGLLSWKDVNGRNTS</sequence>
<accession>C4J1N4</accession>
<reference evidence="1" key="1">
    <citation type="journal article" date="2009" name="PLoS Genet.">
        <title>Sequencing, mapping, and analysis of 27,455 maize full-length cDNAs.</title>
        <authorList>
            <person name="Soderlund C."/>
            <person name="Descour A."/>
            <person name="Kudrna D."/>
            <person name="Bomhoff M."/>
            <person name="Boyd L."/>
            <person name="Currie J."/>
            <person name="Angelova A."/>
            <person name="Collura K."/>
            <person name="Wissotski M."/>
            <person name="Ashley E."/>
            <person name="Morrow D."/>
            <person name="Fernandes J."/>
            <person name="Walbot V."/>
            <person name="Yu Y."/>
        </authorList>
    </citation>
    <scope>NUCLEOTIDE SEQUENCE</scope>
    <source>
        <strain evidence="1">B73</strain>
    </source>
</reference>
<protein>
    <submittedName>
        <fullName evidence="1">Uncharacterized protein</fullName>
    </submittedName>
</protein>